<accession>A0ABR2K115</accession>
<evidence type="ECO:0000313" key="9">
    <source>
        <dbReference type="Proteomes" id="UP001470230"/>
    </source>
</evidence>
<gene>
    <name evidence="8" type="ORF">M9Y10_043903</name>
</gene>
<evidence type="ECO:0000256" key="4">
    <source>
        <dbReference type="ARBA" id="ARBA00022701"/>
    </source>
</evidence>
<evidence type="ECO:0000256" key="5">
    <source>
        <dbReference type="ARBA" id="ARBA00023212"/>
    </source>
</evidence>
<evidence type="ECO:0000313" key="8">
    <source>
        <dbReference type="EMBL" id="KAK8884783.1"/>
    </source>
</evidence>
<dbReference type="InterPro" id="IPR040457">
    <property type="entry name" value="GCP_C"/>
</dbReference>
<keyword evidence="9" id="KW-1185">Reference proteome</keyword>
<feature type="domain" description="Gamma tubulin complex component protein N-terminal" evidence="7">
    <location>
        <begin position="117"/>
        <end position="377"/>
    </location>
</feature>
<evidence type="ECO:0000259" key="7">
    <source>
        <dbReference type="Pfam" id="PF17681"/>
    </source>
</evidence>
<evidence type="ECO:0000256" key="2">
    <source>
        <dbReference type="ARBA" id="ARBA00010337"/>
    </source>
</evidence>
<protein>
    <recommendedName>
        <fullName evidence="10">Spindle pole body component</fullName>
    </recommendedName>
</protein>
<comment type="similarity">
    <text evidence="2">Belongs to the TUBGCP family.</text>
</comment>
<dbReference type="EMBL" id="JAPFFF010000008">
    <property type="protein sequence ID" value="KAK8884783.1"/>
    <property type="molecule type" value="Genomic_DNA"/>
</dbReference>
<dbReference type="InterPro" id="IPR041470">
    <property type="entry name" value="GCP_N"/>
</dbReference>
<dbReference type="PANTHER" id="PTHR19302:SF13">
    <property type="entry name" value="GAMMA-TUBULIN COMPLEX COMPONENT 2"/>
    <property type="match status" value="1"/>
</dbReference>
<evidence type="ECO:0000256" key="1">
    <source>
        <dbReference type="ARBA" id="ARBA00004245"/>
    </source>
</evidence>
<dbReference type="Gene3D" id="1.20.120.1900">
    <property type="entry name" value="Gamma-tubulin complex, C-terminal domain"/>
    <property type="match status" value="1"/>
</dbReference>
<sequence length="628" mass="72680">MNNEDFLDPSFLITHLVKCFCPNDLNALSRSIDVLQSFNFNQCEFNTSVFRFRWISDLEKEGKFDEIKIVNKSIEKIVQTVNRPNALFLLLDQLRPKYTPINLDPEKPFKSESLPIDFLFVLQGLEGKNFKWNSQQQRFVSSQKLSPNLYACAQRVSNIGCMVKTILKFLDFQDSLIHQNAACAVREIYINHLNYISTIESSFPDITPNQLLTYLEAPSIDELRAACIICTTVVSMRAASIYNVLNHISHHGDKTISKIALKMRDNSFNGIEKMIRSWVSKGAVDDPFFEFFIQLKGEIPIYTNWWHDRYFIARAIVPSNLTDELVQKIFSAGKSLNFLRTNDNPVELKIDEKLPLNEYVDIASKEANEHILSLIMKNSLLEIALHDIHRFLLLQRGDFAKAFLDTDPAIVKPMTSALMSEFANRDVENIRFDDKEQPSGAFRYEAKTPLSSIFGPNELRAYKVVSSSLLRLKKCEYKLNISIFKLRSAKLLAFEMHAFVRLVGDYFNVHIIRKSYEKFYNSVFGKEISFDELLTMHTYHVNFIARGCWATNSGQYCRSNFYKILDIIDLLHNKFHNVKPDKKQNKTVDEIRKKFHNALIEFHANLLKHKVSGIELAPPLVRMFKNVF</sequence>
<name>A0ABR2K115_9EUKA</name>
<evidence type="ECO:0000256" key="3">
    <source>
        <dbReference type="ARBA" id="ARBA00022490"/>
    </source>
</evidence>
<proteinExistence type="inferred from homology"/>
<comment type="subcellular location">
    <subcellularLocation>
        <location evidence="1">Cytoplasm</location>
        <location evidence="1">Cytoskeleton</location>
    </subcellularLocation>
</comment>
<dbReference type="InterPro" id="IPR007259">
    <property type="entry name" value="GCP"/>
</dbReference>
<dbReference type="PANTHER" id="PTHR19302">
    <property type="entry name" value="GAMMA TUBULIN COMPLEX PROTEIN"/>
    <property type="match status" value="1"/>
</dbReference>
<keyword evidence="3" id="KW-0963">Cytoplasm</keyword>
<dbReference type="Pfam" id="PF04130">
    <property type="entry name" value="GCP_C_terminal"/>
    <property type="match status" value="1"/>
</dbReference>
<evidence type="ECO:0000259" key="6">
    <source>
        <dbReference type="Pfam" id="PF04130"/>
    </source>
</evidence>
<evidence type="ECO:0008006" key="10">
    <source>
        <dbReference type="Google" id="ProtNLM"/>
    </source>
</evidence>
<feature type="domain" description="Gamma tubulin complex component C-terminal" evidence="6">
    <location>
        <begin position="442"/>
        <end position="608"/>
    </location>
</feature>
<comment type="caution">
    <text evidence="8">The sequence shown here is derived from an EMBL/GenBank/DDBJ whole genome shotgun (WGS) entry which is preliminary data.</text>
</comment>
<dbReference type="Pfam" id="PF17681">
    <property type="entry name" value="GCP_N_terminal"/>
    <property type="match status" value="1"/>
</dbReference>
<keyword evidence="5" id="KW-0206">Cytoskeleton</keyword>
<dbReference type="InterPro" id="IPR042241">
    <property type="entry name" value="GCP_C_sf"/>
</dbReference>
<organism evidence="8 9">
    <name type="scientific">Tritrichomonas musculus</name>
    <dbReference type="NCBI Taxonomy" id="1915356"/>
    <lineage>
        <taxon>Eukaryota</taxon>
        <taxon>Metamonada</taxon>
        <taxon>Parabasalia</taxon>
        <taxon>Tritrichomonadida</taxon>
        <taxon>Tritrichomonadidae</taxon>
        <taxon>Tritrichomonas</taxon>
    </lineage>
</organism>
<dbReference type="Proteomes" id="UP001470230">
    <property type="component" value="Unassembled WGS sequence"/>
</dbReference>
<reference evidence="8 9" key="1">
    <citation type="submission" date="2024-04" db="EMBL/GenBank/DDBJ databases">
        <title>Tritrichomonas musculus Genome.</title>
        <authorList>
            <person name="Alves-Ferreira E."/>
            <person name="Grigg M."/>
            <person name="Lorenzi H."/>
            <person name="Galac M."/>
        </authorList>
    </citation>
    <scope>NUCLEOTIDE SEQUENCE [LARGE SCALE GENOMIC DNA]</scope>
    <source>
        <strain evidence="8 9">EAF2021</strain>
    </source>
</reference>
<keyword evidence="4" id="KW-0493">Microtubule</keyword>